<proteinExistence type="predicted"/>
<organism evidence="2 3">
    <name type="scientific">Citrobacter braakii</name>
    <dbReference type="NCBI Taxonomy" id="57706"/>
    <lineage>
        <taxon>Bacteria</taxon>
        <taxon>Pseudomonadati</taxon>
        <taxon>Pseudomonadota</taxon>
        <taxon>Gammaproteobacteria</taxon>
        <taxon>Enterobacterales</taxon>
        <taxon>Enterobacteriaceae</taxon>
        <taxon>Citrobacter</taxon>
        <taxon>Citrobacter freundii complex</taxon>
    </lineage>
</organism>
<keyword evidence="1" id="KW-1133">Transmembrane helix</keyword>
<keyword evidence="1" id="KW-0812">Transmembrane</keyword>
<accession>A0ABR6U125</accession>
<feature type="transmembrane region" description="Helical" evidence="1">
    <location>
        <begin position="135"/>
        <end position="154"/>
    </location>
</feature>
<dbReference type="Proteomes" id="UP000586346">
    <property type="component" value="Unassembled WGS sequence"/>
</dbReference>
<keyword evidence="1" id="KW-0472">Membrane</keyword>
<feature type="transmembrane region" description="Helical" evidence="1">
    <location>
        <begin position="352"/>
        <end position="370"/>
    </location>
</feature>
<evidence type="ECO:0000256" key="1">
    <source>
        <dbReference type="SAM" id="Phobius"/>
    </source>
</evidence>
<sequence>MKIFSKNHLIIEALSGSILLCSLLFLLFSKYGFGFEDEGLLWYASQRTHVGELAIRDFFAYDPGRYFWNSFIFYLTGNSGLNSLLIAASAFGGVGLVTSWYTMGVAKITFPWRLTFAIIIAIALCYPRHKVYEQTLSLILVSIIYFILISPSSIKRWFFFGILTGIAAFFGRNHGVFFVISALILVLYLWIDKTLKSPRNLALCYIAGIIVGYLPILSIISFDQQFRVEFIDSVLSVLNWQLSLPIPFFWRMNYSSGVNFDTINYLSVGLVCILAPLIYLIGLFILFITSFKRGSKNHTVLLLGAASLAGLPYLHQAFDRADFGHIAQSILPVFIAIAAMICEFSKHPRFRIASYIFCILSLIVCLSAWVTTLPMTRMLRAETSLPGSIVSYQIGNNKFLINSSQANILSEVRKITQKCEVSDNEFLALPQFPGIYAYLGLKAPFWEMYYLYQRSSEFQLRHINAISKVKVILISPDATVDGLERLKLKYTYGDLMDHIEKKYKKINSTTLPSGVYIYIAPGSCGD</sequence>
<protein>
    <recommendedName>
        <fullName evidence="4">Glycosyltransferase RgtA/B/C/D-like domain-containing protein</fullName>
    </recommendedName>
</protein>
<comment type="caution">
    <text evidence="2">The sequence shown here is derived from an EMBL/GenBank/DDBJ whole genome shotgun (WGS) entry which is preliminary data.</text>
</comment>
<feature type="transmembrane region" description="Helical" evidence="1">
    <location>
        <begin position="203"/>
        <end position="222"/>
    </location>
</feature>
<feature type="transmembrane region" description="Helical" evidence="1">
    <location>
        <begin position="262"/>
        <end position="288"/>
    </location>
</feature>
<reference evidence="2 3" key="1">
    <citation type="submission" date="2020-08" db="EMBL/GenBank/DDBJ databases">
        <title>Emergence and comparative genomics analysis of Citrobacter in Fennec fox imported from North Africa to China.</title>
        <authorList>
            <person name="Zheng B."/>
        </authorList>
    </citation>
    <scope>NUCLEOTIDE SEQUENCE [LARGE SCALE GENOMIC DNA]</scope>
    <source>
        <strain evidence="2 3">FF371</strain>
    </source>
</reference>
<dbReference type="RefSeq" id="WP_185655090.1">
    <property type="nucleotide sequence ID" value="NZ_CBDITX010000011.1"/>
</dbReference>
<name>A0ABR6U125_CITBR</name>
<gene>
    <name evidence="2" type="ORF">H6P72_22505</name>
</gene>
<feature type="transmembrane region" description="Helical" evidence="1">
    <location>
        <begin position="110"/>
        <end position="129"/>
    </location>
</feature>
<feature type="transmembrane region" description="Helical" evidence="1">
    <location>
        <begin position="234"/>
        <end position="250"/>
    </location>
</feature>
<evidence type="ECO:0000313" key="3">
    <source>
        <dbReference type="Proteomes" id="UP000586346"/>
    </source>
</evidence>
<feature type="transmembrane region" description="Helical" evidence="1">
    <location>
        <begin position="71"/>
        <end position="98"/>
    </location>
</feature>
<feature type="transmembrane region" description="Helical" evidence="1">
    <location>
        <begin position="324"/>
        <end position="345"/>
    </location>
</feature>
<evidence type="ECO:0000313" key="2">
    <source>
        <dbReference type="EMBL" id="MBC2649377.1"/>
    </source>
</evidence>
<feature type="transmembrane region" description="Helical" evidence="1">
    <location>
        <begin position="300"/>
        <end position="318"/>
    </location>
</feature>
<keyword evidence="3" id="KW-1185">Reference proteome</keyword>
<feature type="transmembrane region" description="Helical" evidence="1">
    <location>
        <begin position="175"/>
        <end position="191"/>
    </location>
</feature>
<feature type="transmembrane region" description="Helical" evidence="1">
    <location>
        <begin position="9"/>
        <end position="28"/>
    </location>
</feature>
<evidence type="ECO:0008006" key="4">
    <source>
        <dbReference type="Google" id="ProtNLM"/>
    </source>
</evidence>
<dbReference type="EMBL" id="JACLAH010000010">
    <property type="protein sequence ID" value="MBC2649377.1"/>
    <property type="molecule type" value="Genomic_DNA"/>
</dbReference>